<organism evidence="2 3">
    <name type="scientific">Gymnopilus junonius</name>
    <name type="common">Spectacular rustgill mushroom</name>
    <name type="synonym">Gymnopilus spectabilis subsp. junonius</name>
    <dbReference type="NCBI Taxonomy" id="109634"/>
    <lineage>
        <taxon>Eukaryota</taxon>
        <taxon>Fungi</taxon>
        <taxon>Dikarya</taxon>
        <taxon>Basidiomycota</taxon>
        <taxon>Agaricomycotina</taxon>
        <taxon>Agaricomycetes</taxon>
        <taxon>Agaricomycetidae</taxon>
        <taxon>Agaricales</taxon>
        <taxon>Agaricineae</taxon>
        <taxon>Hymenogastraceae</taxon>
        <taxon>Gymnopilus</taxon>
    </lineage>
</organism>
<accession>A0A9P5TN09</accession>
<gene>
    <name evidence="2" type="ORF">CPB84DRAFT_894306</name>
</gene>
<dbReference type="OrthoDB" id="1933281at2759"/>
<dbReference type="Pfam" id="PF08457">
    <property type="entry name" value="Sfi1"/>
    <property type="match status" value="1"/>
</dbReference>
<reference evidence="2" key="1">
    <citation type="submission" date="2020-11" db="EMBL/GenBank/DDBJ databases">
        <authorList>
            <consortium name="DOE Joint Genome Institute"/>
            <person name="Ahrendt S."/>
            <person name="Riley R."/>
            <person name="Andreopoulos W."/>
            <person name="LaButti K."/>
            <person name="Pangilinan J."/>
            <person name="Ruiz-duenas F.J."/>
            <person name="Barrasa J.M."/>
            <person name="Sanchez-Garcia M."/>
            <person name="Camarero S."/>
            <person name="Miyauchi S."/>
            <person name="Serrano A."/>
            <person name="Linde D."/>
            <person name="Babiker R."/>
            <person name="Drula E."/>
            <person name="Ayuso-Fernandez I."/>
            <person name="Pacheco R."/>
            <person name="Padilla G."/>
            <person name="Ferreira P."/>
            <person name="Barriuso J."/>
            <person name="Kellner H."/>
            <person name="Castanera R."/>
            <person name="Alfaro M."/>
            <person name="Ramirez L."/>
            <person name="Pisabarro A.G."/>
            <person name="Kuo A."/>
            <person name="Tritt A."/>
            <person name="Lipzen A."/>
            <person name="He G."/>
            <person name="Yan M."/>
            <person name="Ng V."/>
            <person name="Cullen D."/>
            <person name="Martin F."/>
            <person name="Rosso M.-N."/>
            <person name="Henrissat B."/>
            <person name="Hibbett D."/>
            <person name="Martinez A.T."/>
            <person name="Grigoriev I.V."/>
        </authorList>
    </citation>
    <scope>NUCLEOTIDE SEQUENCE</scope>
    <source>
        <strain evidence="2">AH 44721</strain>
    </source>
</reference>
<proteinExistence type="predicted"/>
<dbReference type="Proteomes" id="UP000724874">
    <property type="component" value="Unassembled WGS sequence"/>
</dbReference>
<comment type="caution">
    <text evidence="2">The sequence shown here is derived from an EMBL/GenBank/DDBJ whole genome shotgun (WGS) entry which is preliminary data.</text>
</comment>
<name>A0A9P5TN09_GYMJU</name>
<sequence length="541" mass="65912">MRQKMKIIKSKSDIRIKQDAWAKWRQLLRSHHAESHYQLTLLSRCLAQWKARIVHLDDLDIVADNFSQHVQLRSTRNLWDLWKHITRLRRSENIMAGRVDYRAISTAFDLWRMRKTAVQYNQHSVLKHAILKWKQARNTLVVQERRAEKHLTRQNDVLLRAVVRIWRARMRAKRMEQFRSSLAQRNAWHKWKASLAIRKSQNDDAAAFYNRSNSRLVSETVHRWHQILATHQNAYSYAVAFDAARLRVKMVLLWRVRLRETLQSAKIARWANKFFATRRAWQTWAAAMEEKKRQKRLELWSLTRTRKCFKVWQLRWRQAQYFKQFEQTIQRRAERRILTGALIYWTNRVIEVKSRELDVAHQENASLKRAAFQKWRLCRLRHIEEVSLLENYVLVKQEDILRRAFHRWLTAKRSAVHRRLTHERKEAQLRQMTIIVAWDRWREKFKEEKLRPLEYQLIFESQKNMMSKAFRLWLSKTESLPAVRFHSMHIKEKFFKRWRSMIPNALRAKKARDLDRYNTLVTYFEKWTNAYKTKITLKAVA</sequence>
<feature type="domain" description="Sfi1 spindle body" evidence="1">
    <location>
        <begin position="13"/>
        <end position="376"/>
    </location>
</feature>
<dbReference type="EMBL" id="JADNYJ010000038">
    <property type="protein sequence ID" value="KAF8902077.1"/>
    <property type="molecule type" value="Genomic_DNA"/>
</dbReference>
<dbReference type="AlphaFoldDB" id="A0A9P5TN09"/>
<evidence type="ECO:0000259" key="1">
    <source>
        <dbReference type="Pfam" id="PF08457"/>
    </source>
</evidence>
<evidence type="ECO:0000313" key="3">
    <source>
        <dbReference type="Proteomes" id="UP000724874"/>
    </source>
</evidence>
<protein>
    <recommendedName>
        <fullName evidence="1">Sfi1 spindle body domain-containing protein</fullName>
    </recommendedName>
</protein>
<evidence type="ECO:0000313" key="2">
    <source>
        <dbReference type="EMBL" id="KAF8902077.1"/>
    </source>
</evidence>
<dbReference type="InterPro" id="IPR013665">
    <property type="entry name" value="Sfi1_dom"/>
</dbReference>
<keyword evidence="3" id="KW-1185">Reference proteome</keyword>